<reference evidence="1 2" key="1">
    <citation type="submission" date="2019-02" db="EMBL/GenBank/DDBJ databases">
        <title>Deep-cultivation of Planctomycetes and their phenomic and genomic characterization uncovers novel biology.</title>
        <authorList>
            <person name="Wiegand S."/>
            <person name="Jogler M."/>
            <person name="Boedeker C."/>
            <person name="Pinto D."/>
            <person name="Vollmers J."/>
            <person name="Rivas-Marin E."/>
            <person name="Kohn T."/>
            <person name="Peeters S.H."/>
            <person name="Heuer A."/>
            <person name="Rast P."/>
            <person name="Oberbeckmann S."/>
            <person name="Bunk B."/>
            <person name="Jeske O."/>
            <person name="Meyerdierks A."/>
            <person name="Storesund J.E."/>
            <person name="Kallscheuer N."/>
            <person name="Luecker S."/>
            <person name="Lage O.M."/>
            <person name="Pohl T."/>
            <person name="Merkel B.J."/>
            <person name="Hornburger P."/>
            <person name="Mueller R.-W."/>
            <person name="Bruemmer F."/>
            <person name="Labrenz M."/>
            <person name="Spormann A.M."/>
            <person name="Op den Camp H."/>
            <person name="Overmann J."/>
            <person name="Amann R."/>
            <person name="Jetten M.S.M."/>
            <person name="Mascher T."/>
            <person name="Medema M.H."/>
            <person name="Devos D.P."/>
            <person name="Kaster A.-K."/>
            <person name="Ovreas L."/>
            <person name="Rohde M."/>
            <person name="Galperin M.Y."/>
            <person name="Jogler C."/>
        </authorList>
    </citation>
    <scope>NUCLEOTIDE SEQUENCE [LARGE SCALE GENOMIC DNA]</scope>
    <source>
        <strain evidence="1 2">V6</strain>
    </source>
</reference>
<protein>
    <submittedName>
        <fullName evidence="1">Uncharacterized protein</fullName>
    </submittedName>
</protein>
<organism evidence="1 2">
    <name type="scientific">Gimesia chilikensis</name>
    <dbReference type="NCBI Taxonomy" id="2605989"/>
    <lineage>
        <taxon>Bacteria</taxon>
        <taxon>Pseudomonadati</taxon>
        <taxon>Planctomycetota</taxon>
        <taxon>Planctomycetia</taxon>
        <taxon>Planctomycetales</taxon>
        <taxon>Planctomycetaceae</taxon>
        <taxon>Gimesia</taxon>
    </lineage>
</organism>
<dbReference type="Proteomes" id="UP000320722">
    <property type="component" value="Chromosome"/>
</dbReference>
<dbReference type="AlphaFoldDB" id="A0A517WG69"/>
<proteinExistence type="predicted"/>
<gene>
    <name evidence="1" type="ORF">V6x_39920</name>
</gene>
<evidence type="ECO:0000313" key="2">
    <source>
        <dbReference type="Proteomes" id="UP000320722"/>
    </source>
</evidence>
<sequence length="98" mass="11248">MNAQRQVSSETCLFSLLQTAADPDFDYDQITFIFPESLVKALADVEAHDMTAVIETWKETSEVPYDNDQDLQELLAALCRLSKLALEREEDLYLWNCL</sequence>
<accession>A0A517WG69</accession>
<dbReference type="EMBL" id="CP036347">
    <property type="protein sequence ID" value="QDU04265.1"/>
    <property type="molecule type" value="Genomic_DNA"/>
</dbReference>
<evidence type="ECO:0000313" key="1">
    <source>
        <dbReference type="EMBL" id="QDU04265.1"/>
    </source>
</evidence>
<name>A0A517WG69_9PLAN</name>